<proteinExistence type="predicted"/>
<dbReference type="GO" id="GO:0015137">
    <property type="term" value="F:citrate transmembrane transporter activity"/>
    <property type="evidence" value="ECO:0007669"/>
    <property type="project" value="InterPro"/>
</dbReference>
<dbReference type="OrthoDB" id="5329450at2"/>
<dbReference type="InterPro" id="IPR014738">
    <property type="entry name" value="Citrate_transporter"/>
</dbReference>
<feature type="transmembrane region" description="Helical" evidence="6">
    <location>
        <begin position="132"/>
        <end position="153"/>
    </location>
</feature>
<dbReference type="RefSeq" id="WP_116413917.1">
    <property type="nucleotide sequence ID" value="NZ_NBWZ01000001.1"/>
</dbReference>
<feature type="transmembrane region" description="Helical" evidence="6">
    <location>
        <begin position="404"/>
        <end position="422"/>
    </location>
</feature>
<keyword evidence="5 6" id="KW-0472">Membrane</keyword>
<protein>
    <submittedName>
        <fullName evidence="8">Citrate:proton symporter</fullName>
    </submittedName>
</protein>
<evidence type="ECO:0000259" key="7">
    <source>
        <dbReference type="Pfam" id="PF03600"/>
    </source>
</evidence>
<organism evidence="8 9">
    <name type="scientific">Subtercola boreus</name>
    <dbReference type="NCBI Taxonomy" id="120213"/>
    <lineage>
        <taxon>Bacteria</taxon>
        <taxon>Bacillati</taxon>
        <taxon>Actinomycetota</taxon>
        <taxon>Actinomycetes</taxon>
        <taxon>Micrococcales</taxon>
        <taxon>Microbacteriaceae</taxon>
        <taxon>Subtercola</taxon>
    </lineage>
</organism>
<feature type="transmembrane region" description="Helical" evidence="6">
    <location>
        <begin position="311"/>
        <end position="329"/>
    </location>
</feature>
<evidence type="ECO:0000256" key="4">
    <source>
        <dbReference type="ARBA" id="ARBA00022989"/>
    </source>
</evidence>
<dbReference type="Proteomes" id="UP000256486">
    <property type="component" value="Unassembled WGS sequence"/>
</dbReference>
<dbReference type="GO" id="GO:0016020">
    <property type="term" value="C:membrane"/>
    <property type="evidence" value="ECO:0007669"/>
    <property type="project" value="UniProtKB-SubCell"/>
</dbReference>
<evidence type="ECO:0000256" key="6">
    <source>
        <dbReference type="SAM" id="Phobius"/>
    </source>
</evidence>
<evidence type="ECO:0000256" key="5">
    <source>
        <dbReference type="ARBA" id="ARBA00023136"/>
    </source>
</evidence>
<feature type="transmembrane region" description="Helical" evidence="6">
    <location>
        <begin position="442"/>
        <end position="458"/>
    </location>
</feature>
<feature type="domain" description="Citrate transporter-like" evidence="7">
    <location>
        <begin position="14"/>
        <end position="434"/>
    </location>
</feature>
<evidence type="ECO:0000313" key="9">
    <source>
        <dbReference type="Proteomes" id="UP000256486"/>
    </source>
</evidence>
<evidence type="ECO:0000256" key="1">
    <source>
        <dbReference type="ARBA" id="ARBA00004141"/>
    </source>
</evidence>
<name>A0A3E0VG39_9MICO</name>
<keyword evidence="2" id="KW-0813">Transport</keyword>
<keyword evidence="9" id="KW-1185">Reference proteome</keyword>
<sequence length="490" mass="50267">MLVFLGFAMVIVFMVLIMTKRLTPAVALITVPTIFGLFAGAGLGIGDMVMDSLKDLAPTVALLMFAIIYFGLMIDVGLFDPLVRGIQKLAGGDPAKIVVGTAVLAGAVSLDGDGSTTFIITTAAMLPLYLKLGMSPVVLTCVAGLANGTLNIVPWGGPTARAAAALGVSPTDIFVPLVPSLIVGLLIVLAFAWFLGVGERNRLAAVAAYDGNGSKPAATPGSGLFGRARGLRGLAAFGGAQGGNGGGAGSGVGVTSTLTGTVKVLQDAPVNLTDTMLDPNRATLRPKLFWFNLALTGVVLVLLVLDLVPLAYVFMVGSAVALIVNFPKLKQQSDRIVAHASSIVAVISMVLAAAVLIGVLSGTGMVDAMATWLVSIIPSSIGGSLAVITGVLSIPMTFFMSNDAFYFGILPVLTESAANFGISPVEMARASVVGQPVHLQSPLVPAILLLVSLANVNLGDHHKKVLWRAVVVSLAMLFVGVLFAAIPWSA</sequence>
<feature type="transmembrane region" description="Helical" evidence="6">
    <location>
        <begin position="288"/>
        <end position="305"/>
    </location>
</feature>
<evidence type="ECO:0000256" key="2">
    <source>
        <dbReference type="ARBA" id="ARBA00022448"/>
    </source>
</evidence>
<accession>A0A3E0VG39</accession>
<dbReference type="EMBL" id="NBWZ01000001">
    <property type="protein sequence ID" value="RFA08513.1"/>
    <property type="molecule type" value="Genomic_DNA"/>
</dbReference>
<comment type="subcellular location">
    <subcellularLocation>
        <location evidence="1">Membrane</location>
        <topology evidence="1">Multi-pass membrane protein</topology>
    </subcellularLocation>
</comment>
<dbReference type="Pfam" id="PF03600">
    <property type="entry name" value="CitMHS"/>
    <property type="match status" value="1"/>
</dbReference>
<feature type="transmembrane region" description="Helical" evidence="6">
    <location>
        <begin position="97"/>
        <end position="120"/>
    </location>
</feature>
<gene>
    <name evidence="8" type="ORF">B7R54_04190</name>
</gene>
<comment type="caution">
    <text evidence="8">The sequence shown here is derived from an EMBL/GenBank/DDBJ whole genome shotgun (WGS) entry which is preliminary data.</text>
</comment>
<evidence type="ECO:0000313" key="8">
    <source>
        <dbReference type="EMBL" id="RFA08513.1"/>
    </source>
</evidence>
<feature type="transmembrane region" description="Helical" evidence="6">
    <location>
        <begin position="56"/>
        <end position="77"/>
    </location>
</feature>
<feature type="transmembrane region" description="Helical" evidence="6">
    <location>
        <begin position="29"/>
        <end position="49"/>
    </location>
</feature>
<feature type="transmembrane region" description="Helical" evidence="6">
    <location>
        <begin position="173"/>
        <end position="195"/>
    </location>
</feature>
<feature type="transmembrane region" description="Helical" evidence="6">
    <location>
        <begin position="336"/>
        <end position="360"/>
    </location>
</feature>
<dbReference type="NCBIfam" id="TIGR00784">
    <property type="entry name" value="citMHS"/>
    <property type="match status" value="1"/>
</dbReference>
<feature type="transmembrane region" description="Helical" evidence="6">
    <location>
        <begin position="372"/>
        <end position="392"/>
    </location>
</feature>
<reference evidence="8 9" key="1">
    <citation type="submission" date="2017-04" db="EMBL/GenBank/DDBJ databases">
        <title>Comparative genome analysis of Subtercola boreus.</title>
        <authorList>
            <person name="Cho Y.-J."/>
            <person name="Cho A."/>
            <person name="Kim O.-S."/>
            <person name="Lee J.-I."/>
        </authorList>
    </citation>
    <scope>NUCLEOTIDE SEQUENCE [LARGE SCALE GENOMIC DNA]</scope>
    <source>
        <strain evidence="8 9">K300</strain>
    </source>
</reference>
<dbReference type="InterPro" id="IPR004680">
    <property type="entry name" value="Cit_transptr-like_dom"/>
</dbReference>
<keyword evidence="3 6" id="KW-0812">Transmembrane</keyword>
<keyword evidence="4 6" id="KW-1133">Transmembrane helix</keyword>
<feature type="transmembrane region" description="Helical" evidence="6">
    <location>
        <begin position="465"/>
        <end position="488"/>
    </location>
</feature>
<dbReference type="AlphaFoldDB" id="A0A3E0VG39"/>
<evidence type="ECO:0000256" key="3">
    <source>
        <dbReference type="ARBA" id="ARBA00022692"/>
    </source>
</evidence>